<dbReference type="Proteomes" id="UP000076632">
    <property type="component" value="Unassembled WGS sequence"/>
</dbReference>
<evidence type="ECO:0000313" key="3">
    <source>
        <dbReference type="Proteomes" id="UP000076632"/>
    </source>
</evidence>
<reference evidence="2 3" key="1">
    <citation type="journal article" date="2016" name="Fungal Biol.">
        <title>The genome of Xylona heveae provides a window into fungal endophytism.</title>
        <authorList>
            <person name="Gazis R."/>
            <person name="Kuo A."/>
            <person name="Riley R."/>
            <person name="LaButti K."/>
            <person name="Lipzen A."/>
            <person name="Lin J."/>
            <person name="Amirebrahimi M."/>
            <person name="Hesse C.N."/>
            <person name="Spatafora J.W."/>
            <person name="Henrissat B."/>
            <person name="Hainaut M."/>
            <person name="Grigoriev I.V."/>
            <person name="Hibbett D.S."/>
        </authorList>
    </citation>
    <scope>NUCLEOTIDE SEQUENCE [LARGE SCALE GENOMIC DNA]</scope>
    <source>
        <strain evidence="2 3">TC161</strain>
    </source>
</reference>
<feature type="transmembrane region" description="Helical" evidence="1">
    <location>
        <begin position="36"/>
        <end position="62"/>
    </location>
</feature>
<keyword evidence="3" id="KW-1185">Reference proteome</keyword>
<dbReference type="EMBL" id="KV407463">
    <property type="protein sequence ID" value="KZF20339.1"/>
    <property type="molecule type" value="Genomic_DNA"/>
</dbReference>
<organism evidence="2 3">
    <name type="scientific">Xylona heveae (strain CBS 132557 / TC161)</name>
    <dbReference type="NCBI Taxonomy" id="1328760"/>
    <lineage>
        <taxon>Eukaryota</taxon>
        <taxon>Fungi</taxon>
        <taxon>Dikarya</taxon>
        <taxon>Ascomycota</taxon>
        <taxon>Pezizomycotina</taxon>
        <taxon>Xylonomycetes</taxon>
        <taxon>Xylonales</taxon>
        <taxon>Xylonaceae</taxon>
        <taxon>Xylona</taxon>
    </lineage>
</organism>
<accession>A0A165AED3</accession>
<dbReference type="RefSeq" id="XP_018185894.1">
    <property type="nucleotide sequence ID" value="XM_018333222.1"/>
</dbReference>
<protein>
    <submittedName>
        <fullName evidence="2">Uncharacterized protein</fullName>
    </submittedName>
</protein>
<sequence>MIGWHWTDVGKNQLGYSSKGPHFCERKIRGRIKNGAVLPAALCTEVVTFTFSTALSLAAGFAS</sequence>
<dbReference type="AlphaFoldDB" id="A0A165AED3"/>
<proteinExistence type="predicted"/>
<keyword evidence="1" id="KW-0812">Transmembrane</keyword>
<name>A0A165AED3_XYLHT</name>
<keyword evidence="1" id="KW-0472">Membrane</keyword>
<evidence type="ECO:0000313" key="2">
    <source>
        <dbReference type="EMBL" id="KZF20339.1"/>
    </source>
</evidence>
<evidence type="ECO:0000256" key="1">
    <source>
        <dbReference type="SAM" id="Phobius"/>
    </source>
</evidence>
<dbReference type="InParanoid" id="A0A165AED3"/>
<dbReference type="GeneID" id="28898359"/>
<keyword evidence="1" id="KW-1133">Transmembrane helix</keyword>
<gene>
    <name evidence="2" type="ORF">L228DRAFT_250020</name>
</gene>